<feature type="transmembrane region" description="Helical" evidence="1">
    <location>
        <begin position="113"/>
        <end position="134"/>
    </location>
</feature>
<evidence type="ECO:0000313" key="2">
    <source>
        <dbReference type="EMBL" id="QWV96752.1"/>
    </source>
</evidence>
<accession>A0ABX8JGZ9</accession>
<organism evidence="2 3">
    <name type="scientific">Geomonas diazotrophica</name>
    <dbReference type="NCBI Taxonomy" id="2843197"/>
    <lineage>
        <taxon>Bacteria</taxon>
        <taxon>Pseudomonadati</taxon>
        <taxon>Thermodesulfobacteriota</taxon>
        <taxon>Desulfuromonadia</taxon>
        <taxon>Geobacterales</taxon>
        <taxon>Geobacteraceae</taxon>
        <taxon>Geomonas</taxon>
    </lineage>
</organism>
<evidence type="ECO:0000313" key="3">
    <source>
        <dbReference type="Proteomes" id="UP000683493"/>
    </source>
</evidence>
<evidence type="ECO:0000256" key="1">
    <source>
        <dbReference type="SAM" id="Phobius"/>
    </source>
</evidence>
<dbReference type="EMBL" id="CP076724">
    <property type="protein sequence ID" value="QWV96752.1"/>
    <property type="molecule type" value="Genomic_DNA"/>
</dbReference>
<reference evidence="2 3" key="1">
    <citation type="submission" date="2021-06" db="EMBL/GenBank/DDBJ databases">
        <title>Gemonas diversity in paddy soil.</title>
        <authorList>
            <person name="Liu G."/>
        </authorList>
    </citation>
    <scope>NUCLEOTIDE SEQUENCE [LARGE SCALE GENOMIC DNA]</scope>
    <source>
        <strain evidence="2 3">RG29</strain>
    </source>
</reference>
<dbReference type="Proteomes" id="UP000683493">
    <property type="component" value="Chromosome"/>
</dbReference>
<sequence length="171" mass="18526">MSKEGGLRSLAEGHPVLVAMAAGLVAGAVAAVSDRMLDPLVTQKQKRRDRRVREAPAHRIAGPHFGAKLLGRRLDAREKKRARALFGVIYGLGWGVIHGRLTGRYPFLTRWGGLPFAVPFFFACDGLIAPSLGLSPRLGRIPWQPSAKELGNHIAWTAAAELVHRVAGVRS</sequence>
<name>A0ABX8JGZ9_9BACT</name>
<keyword evidence="1" id="KW-0812">Transmembrane</keyword>
<gene>
    <name evidence="2" type="ORF">KP005_15540</name>
</gene>
<keyword evidence="1" id="KW-1133">Transmembrane helix</keyword>
<protein>
    <submittedName>
        <fullName evidence="2">DUF1440 domain-containing protein</fullName>
    </submittedName>
</protein>
<feature type="transmembrane region" description="Helical" evidence="1">
    <location>
        <begin position="82"/>
        <end position="101"/>
    </location>
</feature>
<keyword evidence="1" id="KW-0472">Membrane</keyword>
<feature type="transmembrane region" description="Helical" evidence="1">
    <location>
        <begin position="16"/>
        <end position="37"/>
    </location>
</feature>
<proteinExistence type="predicted"/>
<keyword evidence="3" id="KW-1185">Reference proteome</keyword>